<gene>
    <name evidence="1" type="ORF">GCM10007874_39140</name>
</gene>
<accession>A0ABQ6CKL3</accession>
<dbReference type="EMBL" id="BSPC01000036">
    <property type="protein sequence ID" value="GLS20897.1"/>
    <property type="molecule type" value="Genomic_DNA"/>
</dbReference>
<evidence type="ECO:0008006" key="3">
    <source>
        <dbReference type="Google" id="ProtNLM"/>
    </source>
</evidence>
<evidence type="ECO:0000313" key="2">
    <source>
        <dbReference type="Proteomes" id="UP001156882"/>
    </source>
</evidence>
<proteinExistence type="predicted"/>
<comment type="caution">
    <text evidence="1">The sequence shown here is derived from an EMBL/GenBank/DDBJ whole genome shotgun (WGS) entry which is preliminary data.</text>
</comment>
<dbReference type="Proteomes" id="UP001156882">
    <property type="component" value="Unassembled WGS sequence"/>
</dbReference>
<organism evidence="1 2">
    <name type="scientific">Labrys miyagiensis</name>
    <dbReference type="NCBI Taxonomy" id="346912"/>
    <lineage>
        <taxon>Bacteria</taxon>
        <taxon>Pseudomonadati</taxon>
        <taxon>Pseudomonadota</taxon>
        <taxon>Alphaproteobacteria</taxon>
        <taxon>Hyphomicrobiales</taxon>
        <taxon>Xanthobacteraceae</taxon>
        <taxon>Labrys</taxon>
    </lineage>
</organism>
<sequence>MNDCPTLMSAPHPAARPADLPRRHYSLATLPSLIAIWRERIRFRRGLEEMWKANPHMIEDIGLKRWQAEAEIAKPFWQP</sequence>
<dbReference type="RefSeq" id="WP_284313974.1">
    <property type="nucleotide sequence ID" value="NZ_BSPC01000036.1"/>
</dbReference>
<reference evidence="2" key="1">
    <citation type="journal article" date="2019" name="Int. J. Syst. Evol. Microbiol.">
        <title>The Global Catalogue of Microorganisms (GCM) 10K type strain sequencing project: providing services to taxonomists for standard genome sequencing and annotation.</title>
        <authorList>
            <consortium name="The Broad Institute Genomics Platform"/>
            <consortium name="The Broad Institute Genome Sequencing Center for Infectious Disease"/>
            <person name="Wu L."/>
            <person name="Ma J."/>
        </authorList>
    </citation>
    <scope>NUCLEOTIDE SEQUENCE [LARGE SCALE GENOMIC DNA]</scope>
    <source>
        <strain evidence="2">NBRC 101365</strain>
    </source>
</reference>
<keyword evidence="2" id="KW-1185">Reference proteome</keyword>
<protein>
    <recommendedName>
        <fullName evidence="3">DUF1127 domain-containing protein</fullName>
    </recommendedName>
</protein>
<name>A0ABQ6CKL3_9HYPH</name>
<evidence type="ECO:0000313" key="1">
    <source>
        <dbReference type="EMBL" id="GLS20897.1"/>
    </source>
</evidence>